<dbReference type="InterPro" id="IPR032466">
    <property type="entry name" value="Metal_Hydrolase"/>
</dbReference>
<dbReference type="Proteomes" id="UP000568664">
    <property type="component" value="Unassembled WGS sequence"/>
</dbReference>
<dbReference type="PANTHER" id="PTHR43569:SF1">
    <property type="entry name" value="BLL3371 PROTEIN"/>
    <property type="match status" value="1"/>
</dbReference>
<feature type="domain" description="Amidohydrolase-related" evidence="2">
    <location>
        <begin position="4"/>
        <end position="284"/>
    </location>
</feature>
<accession>A0A7Y0Q617</accession>
<dbReference type="EMBL" id="JABBXH010000002">
    <property type="protein sequence ID" value="NMP30918.1"/>
    <property type="molecule type" value="Genomic_DNA"/>
</dbReference>
<dbReference type="PANTHER" id="PTHR43569">
    <property type="entry name" value="AMIDOHYDROLASE"/>
    <property type="match status" value="1"/>
</dbReference>
<evidence type="ECO:0000313" key="3">
    <source>
        <dbReference type="EMBL" id="NMP30918.1"/>
    </source>
</evidence>
<keyword evidence="4" id="KW-1185">Reference proteome</keyword>
<proteinExistence type="inferred from homology"/>
<keyword evidence="3" id="KW-0378">Hydrolase</keyword>
<comment type="caution">
    <text evidence="3">The sequence shown here is derived from an EMBL/GenBank/DDBJ whole genome shotgun (WGS) entry which is preliminary data.</text>
</comment>
<sequence>MKIIDPHVHFFDLKKGNYHWLKSENPPFWPDKPIIQKNFNENDMKLASPMELAGFVHIEAGFNNEQPWQEIAWLESMNTMPFKSVASIDLTSSPQYFIKQVSKLLTYSSIVGVRHILDDDAEQILSNKNTATNLATLATNNLHFELQMPLANLAAVSLLEKLLKNAPHLNVIINHCGTPKLTAKQNQAWFDGMGLLSEYPKVTIKCSGWEMFSRHYSNHQLTRVIKACIAIFSMDRVMLASNFPLLLFSCSYQELWQSYRVAFGLTSNELEQLCYQNARRYYRFSD</sequence>
<dbReference type="Gene3D" id="3.20.20.140">
    <property type="entry name" value="Metal-dependent hydrolases"/>
    <property type="match status" value="1"/>
</dbReference>
<dbReference type="RefSeq" id="WP_169074270.1">
    <property type="nucleotide sequence ID" value="NZ_JABBXH010000002.1"/>
</dbReference>
<dbReference type="AlphaFoldDB" id="A0A7Y0Q617"/>
<dbReference type="InterPro" id="IPR052350">
    <property type="entry name" value="Metallo-dep_Lactonases"/>
</dbReference>
<comment type="similarity">
    <text evidence="1">Belongs to the metallo-dependent hydrolases superfamily.</text>
</comment>
<reference evidence="3 4" key="1">
    <citation type="submission" date="2020-04" db="EMBL/GenBank/DDBJ databases">
        <title>Thalassotalea sp. M1531, isolated from the surface of marine red alga.</title>
        <authorList>
            <person name="Pang L."/>
            <person name="Lu D.-C."/>
        </authorList>
    </citation>
    <scope>NUCLEOTIDE SEQUENCE [LARGE SCALE GENOMIC DNA]</scope>
    <source>
        <strain evidence="3 4">M1531</strain>
    </source>
</reference>
<dbReference type="SUPFAM" id="SSF51556">
    <property type="entry name" value="Metallo-dependent hydrolases"/>
    <property type="match status" value="1"/>
</dbReference>
<protein>
    <submittedName>
        <fullName evidence="3">Amidohydrolase family protein</fullName>
    </submittedName>
</protein>
<dbReference type="Pfam" id="PF04909">
    <property type="entry name" value="Amidohydro_2"/>
    <property type="match status" value="1"/>
</dbReference>
<dbReference type="GO" id="GO:0016787">
    <property type="term" value="F:hydrolase activity"/>
    <property type="evidence" value="ECO:0007669"/>
    <property type="project" value="UniProtKB-KW"/>
</dbReference>
<name>A0A7Y0Q617_9GAMM</name>
<gene>
    <name evidence="3" type="ORF">HII17_05015</name>
</gene>
<organism evidence="3 4">
    <name type="scientific">Thalassotalea algicola</name>
    <dbReference type="NCBI Taxonomy" id="2716224"/>
    <lineage>
        <taxon>Bacteria</taxon>
        <taxon>Pseudomonadati</taxon>
        <taxon>Pseudomonadota</taxon>
        <taxon>Gammaproteobacteria</taxon>
        <taxon>Alteromonadales</taxon>
        <taxon>Colwelliaceae</taxon>
        <taxon>Thalassotalea</taxon>
    </lineage>
</organism>
<evidence type="ECO:0000313" key="4">
    <source>
        <dbReference type="Proteomes" id="UP000568664"/>
    </source>
</evidence>
<evidence type="ECO:0000259" key="2">
    <source>
        <dbReference type="Pfam" id="PF04909"/>
    </source>
</evidence>
<dbReference type="InterPro" id="IPR006680">
    <property type="entry name" value="Amidohydro-rel"/>
</dbReference>
<evidence type="ECO:0000256" key="1">
    <source>
        <dbReference type="ARBA" id="ARBA00038310"/>
    </source>
</evidence>